<feature type="active site" description="Proton donor/acceptor" evidence="4">
    <location>
        <position position="80"/>
    </location>
</feature>
<comment type="caution">
    <text evidence="8">The sequence shown here is derived from an EMBL/GenBank/DDBJ whole genome shotgun (WGS) entry which is preliminary data.</text>
</comment>
<evidence type="ECO:0000313" key="9">
    <source>
        <dbReference type="Proteomes" id="UP000715781"/>
    </source>
</evidence>
<feature type="binding site" evidence="5">
    <location>
        <begin position="176"/>
        <end position="181"/>
    </location>
    <ligand>
        <name>NAD(+)</name>
        <dbReference type="ChEBI" id="CHEBI:57540"/>
    </ligand>
</feature>
<comment type="similarity">
    <text evidence="1 6">Belongs to the Glu/Leu/Phe/Val dehydrogenases family.</text>
</comment>
<dbReference type="EMBL" id="JAHHHN010000012">
    <property type="protein sequence ID" value="MBW4563352.1"/>
    <property type="molecule type" value="Genomic_DNA"/>
</dbReference>
<evidence type="ECO:0000259" key="7">
    <source>
        <dbReference type="SMART" id="SM00839"/>
    </source>
</evidence>
<dbReference type="PANTHER" id="PTHR42722">
    <property type="entry name" value="LEUCINE DEHYDROGENASE"/>
    <property type="match status" value="1"/>
</dbReference>
<feature type="domain" description="Glutamate/phenylalanine/leucine/valine/L-tryptophan dehydrogenase C-terminal" evidence="7">
    <location>
        <begin position="140"/>
        <end position="348"/>
    </location>
</feature>
<sequence>MKFFESLKAMGHEQVLFCHDHETNLKAIIALHDTSLGLAMGATRLLPYVSEEAALQDVLRLSRSMTYKAACANIPVGGAKAVIIAHPEDKTDAMLKSYARFVESLKGRFVTGQDVNFSPEDVRKIRQQTSYVVGIAETGGGPTLATAIGVTLAIKAAAEYRWQRQNLDGLRVAVQGLGNVGKHLCDFLYQNGVKLFVSDLNREKLEEVAELYKATIVEPQEIYSLDVDVFSPCALGGILNSSTIPQIQAPVIAGAANNQLEDEDLHSQMLESRNILYCPDYVINAGGLINVYNEMIGYDDVKAFSHVHKIYDTLLEIFHKADFEGITTYMASKLLGEERIQKQKTNSIYH</sequence>
<evidence type="ECO:0000256" key="1">
    <source>
        <dbReference type="ARBA" id="ARBA00006382"/>
    </source>
</evidence>
<evidence type="ECO:0000256" key="2">
    <source>
        <dbReference type="ARBA" id="ARBA00023002"/>
    </source>
</evidence>
<dbReference type="PIRSF" id="PIRSF000188">
    <property type="entry name" value="Phe_leu_dh"/>
    <property type="match status" value="1"/>
</dbReference>
<dbReference type="EC" id="1.4.1.19" evidence="8"/>
<dbReference type="Gene3D" id="3.40.50.10860">
    <property type="entry name" value="Leucine Dehydrogenase, chain A, domain 1"/>
    <property type="match status" value="1"/>
</dbReference>
<dbReference type="InterPro" id="IPR006095">
    <property type="entry name" value="Glu/Leu/Phe/Val/Trp_DH"/>
</dbReference>
<gene>
    <name evidence="8" type="primary">scyB</name>
    <name evidence="8" type="ORF">KME32_19835</name>
</gene>
<dbReference type="Pfam" id="PF02812">
    <property type="entry name" value="ELFV_dehydrog_N"/>
    <property type="match status" value="1"/>
</dbReference>
<keyword evidence="3 5" id="KW-0520">NAD</keyword>
<dbReference type="Gene3D" id="3.40.50.720">
    <property type="entry name" value="NAD(P)-binding Rossmann-like Domain"/>
    <property type="match status" value="1"/>
</dbReference>
<keyword evidence="2 6" id="KW-0560">Oxidoreductase</keyword>
<dbReference type="Proteomes" id="UP000715781">
    <property type="component" value="Unassembled WGS sequence"/>
</dbReference>
<organism evidence="8 9">
    <name type="scientific">Mojavia pulchra JT2-VF2</name>
    <dbReference type="NCBI Taxonomy" id="287848"/>
    <lineage>
        <taxon>Bacteria</taxon>
        <taxon>Bacillati</taxon>
        <taxon>Cyanobacteriota</taxon>
        <taxon>Cyanophyceae</taxon>
        <taxon>Nostocales</taxon>
        <taxon>Nostocaceae</taxon>
    </lineage>
</organism>
<evidence type="ECO:0000256" key="5">
    <source>
        <dbReference type="PIRSR" id="PIRSR000188-2"/>
    </source>
</evidence>
<accession>A0A951Q2P2</accession>
<evidence type="ECO:0000256" key="4">
    <source>
        <dbReference type="PIRSR" id="PIRSR000188-1"/>
    </source>
</evidence>
<evidence type="ECO:0000256" key="6">
    <source>
        <dbReference type="RuleBase" id="RU004417"/>
    </source>
</evidence>
<dbReference type="PRINTS" id="PR00082">
    <property type="entry name" value="GLFDHDRGNASE"/>
</dbReference>
<dbReference type="Pfam" id="PF00208">
    <property type="entry name" value="ELFV_dehydrog"/>
    <property type="match status" value="2"/>
</dbReference>
<dbReference type="PANTHER" id="PTHR42722:SF1">
    <property type="entry name" value="VALINE DEHYDROGENASE"/>
    <property type="match status" value="1"/>
</dbReference>
<evidence type="ECO:0000313" key="8">
    <source>
        <dbReference type="EMBL" id="MBW4563352.1"/>
    </source>
</evidence>
<name>A0A951Q2P2_9NOST</name>
<dbReference type="GO" id="GO:0000166">
    <property type="term" value="F:nucleotide binding"/>
    <property type="evidence" value="ECO:0007669"/>
    <property type="project" value="UniProtKB-KW"/>
</dbReference>
<dbReference type="SUPFAM" id="SSF53223">
    <property type="entry name" value="Aminoacid dehydrogenase-like, N-terminal domain"/>
    <property type="match status" value="1"/>
</dbReference>
<dbReference type="InterPro" id="IPR006096">
    <property type="entry name" value="Glu/Leu/Phe/Val/Trp_DH_C"/>
</dbReference>
<dbReference type="AlphaFoldDB" id="A0A951Q2P2"/>
<dbReference type="InterPro" id="IPR046346">
    <property type="entry name" value="Aminoacid_DH-like_N_sf"/>
</dbReference>
<proteinExistence type="inferred from homology"/>
<reference evidence="8" key="2">
    <citation type="journal article" date="2022" name="Microbiol. Resour. Announc.">
        <title>Metagenome Sequencing to Explore Phylogenomics of Terrestrial Cyanobacteria.</title>
        <authorList>
            <person name="Ward R.D."/>
            <person name="Stajich J.E."/>
            <person name="Johansen J.R."/>
            <person name="Huntemann M."/>
            <person name="Clum A."/>
            <person name="Foster B."/>
            <person name="Foster B."/>
            <person name="Roux S."/>
            <person name="Palaniappan K."/>
            <person name="Varghese N."/>
            <person name="Mukherjee S."/>
            <person name="Reddy T.B.K."/>
            <person name="Daum C."/>
            <person name="Copeland A."/>
            <person name="Chen I.A."/>
            <person name="Ivanova N.N."/>
            <person name="Kyrpides N.C."/>
            <person name="Shapiro N."/>
            <person name="Eloe-Fadrosh E.A."/>
            <person name="Pietrasiak N."/>
        </authorList>
    </citation>
    <scope>NUCLEOTIDE SEQUENCE</scope>
    <source>
        <strain evidence="8">JT2-VF2</strain>
    </source>
</reference>
<reference evidence="8" key="1">
    <citation type="submission" date="2021-05" db="EMBL/GenBank/DDBJ databases">
        <authorList>
            <person name="Pietrasiak N."/>
            <person name="Ward R."/>
            <person name="Stajich J.E."/>
            <person name="Kurbessoian T."/>
        </authorList>
    </citation>
    <scope>NUCLEOTIDE SEQUENCE</scope>
    <source>
        <strain evidence="8">JT2-VF2</strain>
    </source>
</reference>
<dbReference type="InterPro" id="IPR006097">
    <property type="entry name" value="Glu/Leu/Phe/Val/Trp_DH_dimer"/>
</dbReference>
<dbReference type="GO" id="GO:0006520">
    <property type="term" value="P:amino acid metabolic process"/>
    <property type="evidence" value="ECO:0007669"/>
    <property type="project" value="InterPro"/>
</dbReference>
<dbReference type="SMART" id="SM00839">
    <property type="entry name" value="ELFV_dehydrog"/>
    <property type="match status" value="1"/>
</dbReference>
<evidence type="ECO:0000256" key="3">
    <source>
        <dbReference type="ARBA" id="ARBA00023027"/>
    </source>
</evidence>
<dbReference type="GO" id="GO:0050363">
    <property type="term" value="F:tryptophan dehydrogenase activity"/>
    <property type="evidence" value="ECO:0007669"/>
    <property type="project" value="UniProtKB-EC"/>
</dbReference>
<dbReference type="SUPFAM" id="SSF51735">
    <property type="entry name" value="NAD(P)-binding Rossmann-fold domains"/>
    <property type="match status" value="1"/>
</dbReference>
<dbReference type="CDD" id="cd01075">
    <property type="entry name" value="NAD_bind_Leu_Phe_Val_DH"/>
    <property type="match status" value="1"/>
</dbReference>
<dbReference type="NCBIfam" id="NF035922">
    <property type="entry name" value="Trp_DH_ScyB"/>
    <property type="match status" value="1"/>
</dbReference>
<dbReference type="InterPro" id="IPR036291">
    <property type="entry name" value="NAD(P)-bd_dom_sf"/>
</dbReference>
<dbReference type="InterPro" id="IPR016211">
    <property type="entry name" value="Glu/Phe/Leu/Val/Trp_DH_bac/arc"/>
</dbReference>
<keyword evidence="5" id="KW-0547">Nucleotide-binding</keyword>
<protein>
    <submittedName>
        <fullName evidence="8">Tryptophan dehydrogenase ScyB</fullName>
        <ecNumber evidence="8">1.4.1.19</ecNumber>
    </submittedName>
</protein>